<sequence>MSRVLVVAAHPDDEVLGCGGTLARHVEAGDSVAVMFLTDGVGARGNSPEAEPARRAREASARAALSILGVCEIVFGNLPDNQIDSVPLLRVAQAVEAVARERQPDLVYTHHIGDLNVDHRLAHQAVLTAFRPQPGQARPTILAFETASSTEWQSVAAGLAFQPNWFEPIEGQLERKLDSLKAYGQEMRPWPHARSLTAVEHLARWRGATIGCAAAEAFMLVRRIG</sequence>
<reference evidence="1 2" key="1">
    <citation type="submission" date="2023-11" db="EMBL/GenBank/DDBJ databases">
        <title>Arctic aerobic anoxygenic photoheterotroph Sediminicoccus rosea KRV36 adapts its photosynthesis to long days of polar summer.</title>
        <authorList>
            <person name="Tomasch J."/>
            <person name="Kopejtka K."/>
            <person name="Bily T."/>
            <person name="Gardiner A.T."/>
            <person name="Gardian Z."/>
            <person name="Shivaramu S."/>
            <person name="Koblizek M."/>
            <person name="Engelhardt F."/>
            <person name="Kaftan D."/>
        </authorList>
    </citation>
    <scope>NUCLEOTIDE SEQUENCE [LARGE SCALE GENOMIC DNA]</scope>
    <source>
        <strain evidence="1 2">R-30</strain>
    </source>
</reference>
<dbReference type="Gene3D" id="3.40.50.10320">
    <property type="entry name" value="LmbE-like"/>
    <property type="match status" value="1"/>
</dbReference>
<gene>
    <name evidence="1" type="ORF">R9Z33_11275</name>
</gene>
<keyword evidence="2" id="KW-1185">Reference proteome</keyword>
<evidence type="ECO:0000313" key="1">
    <source>
        <dbReference type="EMBL" id="WPB87441.1"/>
    </source>
</evidence>
<name>A0ABZ0PQI7_9PROT</name>
<dbReference type="PANTHER" id="PTHR12993">
    <property type="entry name" value="N-ACETYLGLUCOSAMINYL-PHOSPHATIDYLINOSITOL DE-N-ACETYLASE-RELATED"/>
    <property type="match status" value="1"/>
</dbReference>
<accession>A0ABZ0PQI7</accession>
<dbReference type="InterPro" id="IPR024078">
    <property type="entry name" value="LmbE-like_dom_sf"/>
</dbReference>
<dbReference type="RefSeq" id="WP_318651394.1">
    <property type="nucleotide sequence ID" value="NZ_CP137852.1"/>
</dbReference>
<evidence type="ECO:0000313" key="2">
    <source>
        <dbReference type="Proteomes" id="UP001305521"/>
    </source>
</evidence>
<dbReference type="Pfam" id="PF02585">
    <property type="entry name" value="PIG-L"/>
    <property type="match status" value="1"/>
</dbReference>
<dbReference type="PANTHER" id="PTHR12993:SF11">
    <property type="entry name" value="N-ACETYLGLUCOSAMINYL-PHOSPHATIDYLINOSITOL DE-N-ACETYLASE"/>
    <property type="match status" value="1"/>
</dbReference>
<dbReference type="SUPFAM" id="SSF102588">
    <property type="entry name" value="LmbE-like"/>
    <property type="match status" value="1"/>
</dbReference>
<dbReference type="Proteomes" id="UP001305521">
    <property type="component" value="Chromosome"/>
</dbReference>
<dbReference type="EMBL" id="CP137852">
    <property type="protein sequence ID" value="WPB87441.1"/>
    <property type="molecule type" value="Genomic_DNA"/>
</dbReference>
<dbReference type="InterPro" id="IPR003737">
    <property type="entry name" value="GlcNAc_PI_deacetylase-related"/>
</dbReference>
<proteinExistence type="predicted"/>
<protein>
    <submittedName>
        <fullName evidence="1">PIG-L deacetylase family protein</fullName>
    </submittedName>
</protein>
<organism evidence="1 2">
    <name type="scientific">Sediminicoccus rosea</name>
    <dbReference type="NCBI Taxonomy" id="1225128"/>
    <lineage>
        <taxon>Bacteria</taxon>
        <taxon>Pseudomonadati</taxon>
        <taxon>Pseudomonadota</taxon>
        <taxon>Alphaproteobacteria</taxon>
        <taxon>Acetobacterales</taxon>
        <taxon>Roseomonadaceae</taxon>
        <taxon>Sediminicoccus</taxon>
    </lineage>
</organism>